<feature type="domain" description="CobW C-terminal" evidence="1">
    <location>
        <begin position="221"/>
        <end position="336"/>
    </location>
</feature>
<dbReference type="InterPro" id="IPR051927">
    <property type="entry name" value="Zn_Chap_cDPG_Synth"/>
</dbReference>
<evidence type="ECO:0000259" key="1">
    <source>
        <dbReference type="SMART" id="SM00833"/>
    </source>
</evidence>
<dbReference type="PANTHER" id="PTHR43603:SF1">
    <property type="entry name" value="ZINC-REGULATED GTPASE METALLOPROTEIN ACTIVATOR 1"/>
    <property type="match status" value="1"/>
</dbReference>
<dbReference type="Proteomes" id="UP000182486">
    <property type="component" value="Unassembled WGS sequence"/>
</dbReference>
<evidence type="ECO:0000313" key="3">
    <source>
        <dbReference type="Proteomes" id="UP000182486"/>
    </source>
</evidence>
<protein>
    <recommendedName>
        <fullName evidence="1">CobW C-terminal domain-containing protein</fullName>
    </recommendedName>
</protein>
<dbReference type="SMART" id="SM00833">
    <property type="entry name" value="CobW_C"/>
    <property type="match status" value="1"/>
</dbReference>
<gene>
    <name evidence="2" type="ORF">BG844_22095</name>
</gene>
<dbReference type="AlphaFoldDB" id="A0A1K0GM88"/>
<accession>A0A1K0GM88</accession>
<evidence type="ECO:0000313" key="2">
    <source>
        <dbReference type="EMBL" id="OJF12180.1"/>
    </source>
</evidence>
<keyword evidence="3" id="KW-1185">Reference proteome</keyword>
<sequence>MTISVLGGFWPHATSEAASALLAKYPGLRLVRYESPRPGVLARTGAVEIPYGDDPAGALIRDLAAVVDGGKPSELIVVLPEAYEPDEIRTAWHAHTGGAPLSLTTVVPADLVMDGVADDTVLRAVDLHRTAADERSVGEVVCRQIEQADTVLFAGPPDGDDAWEAEQLRILLHRMAPWSQHRSLADLGLPAEGHSEPLAPLTRGLRGRTVGVHAPLPEHGVVAVVFHARRPLHPGRLHEALDEITDRVVRSRGHFWLASRPDLVMTWESAAGLSLGPTSGWLADLPDECWNDVDDERRLATEIDWDPYYGDRSQHLAFIGIDLDPVRLHRTLAGCLLTDDELSRGPDVWRRWADPFTRSYPAPPVTTTARPRDGL</sequence>
<dbReference type="InterPro" id="IPR011629">
    <property type="entry name" value="CobW-like_C"/>
</dbReference>
<dbReference type="RefSeq" id="WP_071807254.1">
    <property type="nucleotide sequence ID" value="NZ_MEIA01000234.1"/>
</dbReference>
<dbReference type="SUPFAM" id="SSF90002">
    <property type="entry name" value="Hypothetical protein YjiA, C-terminal domain"/>
    <property type="match status" value="1"/>
</dbReference>
<organism evidence="2 3">
    <name type="scientific">Couchioplanes caeruleus subsp. caeruleus</name>
    <dbReference type="NCBI Taxonomy" id="56427"/>
    <lineage>
        <taxon>Bacteria</taxon>
        <taxon>Bacillati</taxon>
        <taxon>Actinomycetota</taxon>
        <taxon>Actinomycetes</taxon>
        <taxon>Micromonosporales</taxon>
        <taxon>Micromonosporaceae</taxon>
        <taxon>Couchioplanes</taxon>
    </lineage>
</organism>
<reference evidence="2 3" key="1">
    <citation type="submission" date="2016-09" db="EMBL/GenBank/DDBJ databases">
        <title>Couchioplanes caeruleus draft genome sequence.</title>
        <authorList>
            <person name="Sheehan J."/>
            <person name="Caffrey P."/>
        </authorList>
    </citation>
    <scope>NUCLEOTIDE SEQUENCE [LARGE SCALE GENOMIC DNA]</scope>
    <source>
        <strain evidence="2 3">DSM 43634</strain>
    </source>
</reference>
<proteinExistence type="predicted"/>
<dbReference type="EMBL" id="MEIA01000234">
    <property type="protein sequence ID" value="OJF12180.1"/>
    <property type="molecule type" value="Genomic_DNA"/>
</dbReference>
<dbReference type="PANTHER" id="PTHR43603">
    <property type="entry name" value="COBW DOMAIN-CONTAINING PROTEIN DDB_G0274527"/>
    <property type="match status" value="1"/>
</dbReference>
<name>A0A1K0GM88_9ACTN</name>
<comment type="caution">
    <text evidence="2">The sequence shown here is derived from an EMBL/GenBank/DDBJ whole genome shotgun (WGS) entry which is preliminary data.</text>
</comment>
<dbReference type="Pfam" id="PF07683">
    <property type="entry name" value="CobW_C"/>
    <property type="match status" value="1"/>
</dbReference>